<dbReference type="Pfam" id="PF18575">
    <property type="entry name" value="HAMP_N3"/>
    <property type="match status" value="2"/>
</dbReference>
<feature type="coiled-coil region" evidence="5">
    <location>
        <begin position="515"/>
        <end position="542"/>
    </location>
</feature>
<evidence type="ECO:0000313" key="7">
    <source>
        <dbReference type="EMBL" id="QDC45357.1"/>
    </source>
</evidence>
<dbReference type="EMBL" id="CP040946">
    <property type="protein sequence ID" value="QDC45357.1"/>
    <property type="molecule type" value="Genomic_DNA"/>
</dbReference>
<dbReference type="RefSeq" id="WP_140004674.1">
    <property type="nucleotide sequence ID" value="NZ_CP040946.1"/>
</dbReference>
<dbReference type="Proteomes" id="UP000311008">
    <property type="component" value="Chromosome"/>
</dbReference>
<dbReference type="SUPFAM" id="SSF58104">
    <property type="entry name" value="Methyl-accepting chemotaxis protein (MCP) signaling domain"/>
    <property type="match status" value="1"/>
</dbReference>
<keyword evidence="4" id="KW-0807">Transducer</keyword>
<feature type="coiled-coil region" evidence="5">
    <location>
        <begin position="604"/>
        <end position="638"/>
    </location>
</feature>
<evidence type="ECO:0000313" key="8">
    <source>
        <dbReference type="Proteomes" id="UP000311008"/>
    </source>
</evidence>
<feature type="domain" description="Methyl-accepting transducer" evidence="6">
    <location>
        <begin position="585"/>
        <end position="814"/>
    </location>
</feature>
<evidence type="ECO:0000256" key="2">
    <source>
        <dbReference type="ARBA" id="ARBA00022481"/>
    </source>
</evidence>
<dbReference type="FunFam" id="1.10.287.950:FF:000001">
    <property type="entry name" value="Methyl-accepting chemotaxis sensory transducer"/>
    <property type="match status" value="1"/>
</dbReference>
<protein>
    <recommendedName>
        <fullName evidence="6">Methyl-accepting transducer domain-containing protein</fullName>
    </recommendedName>
</protein>
<comment type="similarity">
    <text evidence="3">Belongs to the methyl-accepting chemotaxis (MCP) protein family.</text>
</comment>
<dbReference type="PANTHER" id="PTHR43531:SF14">
    <property type="entry name" value="METHYL-ACCEPTING CHEMOTAXIS PROTEIN I-RELATED"/>
    <property type="match status" value="1"/>
</dbReference>
<dbReference type="GO" id="GO:0006935">
    <property type="term" value="P:chemotaxis"/>
    <property type="evidence" value="ECO:0007669"/>
    <property type="project" value="UniProtKB-KW"/>
</dbReference>
<gene>
    <name evidence="7" type="ORF">FIU01_06245</name>
</gene>
<dbReference type="InterPro" id="IPR041395">
    <property type="entry name" value="McpB_HAMP_3rd"/>
</dbReference>
<evidence type="ECO:0000256" key="4">
    <source>
        <dbReference type="PROSITE-ProRule" id="PRU00284"/>
    </source>
</evidence>
<keyword evidence="2" id="KW-0488">Methylation</keyword>
<dbReference type="CDD" id="cd11386">
    <property type="entry name" value="MCP_signal"/>
    <property type="match status" value="1"/>
</dbReference>
<comment type="subcellular location">
    <subcellularLocation>
        <location evidence="1">Membrane</location>
    </subcellularLocation>
</comment>
<dbReference type="Pfam" id="PF00015">
    <property type="entry name" value="MCPsignal"/>
    <property type="match status" value="1"/>
</dbReference>
<accession>A0A5B8CVK0</accession>
<dbReference type="GO" id="GO:0007165">
    <property type="term" value="P:signal transduction"/>
    <property type="evidence" value="ECO:0007669"/>
    <property type="project" value="UniProtKB-KW"/>
</dbReference>
<organism evidence="7 8">
    <name type="scientific">Methylophilus medardicus</name>
    <dbReference type="NCBI Taxonomy" id="2588534"/>
    <lineage>
        <taxon>Bacteria</taxon>
        <taxon>Pseudomonadati</taxon>
        <taxon>Pseudomonadota</taxon>
        <taxon>Betaproteobacteria</taxon>
        <taxon>Nitrosomonadales</taxon>
        <taxon>Methylophilaceae</taxon>
        <taxon>Methylophilus</taxon>
    </lineage>
</organism>
<dbReference type="KEGG" id="mmec:FIU01_06245"/>
<keyword evidence="8" id="KW-1185">Reference proteome</keyword>
<dbReference type="PANTHER" id="PTHR43531">
    <property type="entry name" value="PROTEIN ICFG"/>
    <property type="match status" value="1"/>
</dbReference>
<proteinExistence type="inferred from homology"/>
<dbReference type="Pfam" id="PF18947">
    <property type="entry name" value="HAMP_2"/>
    <property type="match status" value="1"/>
</dbReference>
<sequence>MKLTSQLGLMLTILSAGIIATSYLDNISDREVAINGAHYQQIINHKDLIADILPPPEYLIESWLTVLEMVSLNNQSLQTLIDKGNTLQADFEQRHVYWQKQLPESPLKTSTVGPLFDTGVAFFKVRDQEVIPAIRSGDKKQIDQALDHLQVAYQKHRAAVDTVVKQASEGAARIEQETPVLINRNDWLNYGLNIGLILLTAVVGTLLISTIRRNVGGETYQALDAAKGIAQGDFNGTAMADRMGESNVIHALNQAKATLKALDAQMAHVEAEHAKGNIKAVIDVSQFSGEYRNMAQDINRMLAMHVEILHKTSASLHLLGQGDFSVQLDPLPGDLGILNASFDNLKNNVKTLLSDLSHMAAAHAQGESDVKLNIDQLDGDFKEVGQGVNDMVQAYVNDTDQFIAVMDNIGRGDLTAQLQAMPGHKAAMNKSVDRIRGNLKGIVDSVNWVNDEHEKGNIDMTLRADMFKGQFSVLASSINQIVAGHISLNQKAMACVQAFGDGNFDAPLEQFPGQKAQINQTIEQVRANLKALNADAQMLAEAAREGRVTVRANAAQHPGDYRKIVEGMNQTLDMIVEPVLTVKAAAESINIAAKEIAQGNADLSRRTEDQAANLEKTASSMEELASTVKQNAENAKQANHLAAQASTVAVKGGDVVNAVVTTMSDINESAHKIEDIITVIDSIAFQTNILALNAAVEAARAGEQGRGFAVVANEVGNLAQRSSVAAREIKELITDSVNKTAEGSRQVEQAGNTMHEIVDSVKRVSVIISEIASASNEQSAGIAMVNDAVIRMDDVTQQNTALVEQAAAAAESLMDHANELATAVSVFIVEGQATNQSRHQVGNAGWNDEYRQVSNG</sequence>
<evidence type="ECO:0000256" key="1">
    <source>
        <dbReference type="ARBA" id="ARBA00004370"/>
    </source>
</evidence>
<dbReference type="InterPro" id="IPR004089">
    <property type="entry name" value="MCPsignal_dom"/>
</dbReference>
<evidence type="ECO:0000256" key="5">
    <source>
        <dbReference type="SAM" id="Coils"/>
    </source>
</evidence>
<keyword evidence="5" id="KW-0175">Coiled coil</keyword>
<name>A0A5B8CVK0_9PROT</name>
<reference evidence="8" key="1">
    <citation type="journal article" date="2019" name="ISME J.">
        <title>Evolution in action: habitat transition from sediment to the pelagial leads to genome streamlining in Methylophilaceae.</title>
        <authorList>
            <person name="Salcher M."/>
            <person name="Schaefle D."/>
            <person name="Kaspar M."/>
            <person name="Neuenschwander S.M."/>
            <person name="Ghai R."/>
        </authorList>
    </citation>
    <scope>NUCLEOTIDE SEQUENCE [LARGE SCALE GENOMIC DNA]</scope>
    <source>
        <strain evidence="8">MMS-M-51</strain>
    </source>
</reference>
<dbReference type="AlphaFoldDB" id="A0A5B8CVK0"/>
<dbReference type="Gene3D" id="1.20.120.1530">
    <property type="match status" value="4"/>
</dbReference>
<dbReference type="InterPro" id="IPR051310">
    <property type="entry name" value="MCP_chemotaxis"/>
</dbReference>
<evidence type="ECO:0000256" key="3">
    <source>
        <dbReference type="ARBA" id="ARBA00029447"/>
    </source>
</evidence>
<dbReference type="Gene3D" id="1.10.287.950">
    <property type="entry name" value="Methyl-accepting chemotaxis protein"/>
    <property type="match status" value="1"/>
</dbReference>
<evidence type="ECO:0000259" key="6">
    <source>
        <dbReference type="PROSITE" id="PS50111"/>
    </source>
</evidence>
<dbReference type="GO" id="GO:0016020">
    <property type="term" value="C:membrane"/>
    <property type="evidence" value="ECO:0007669"/>
    <property type="project" value="UniProtKB-SubCell"/>
</dbReference>
<dbReference type="PROSITE" id="PS50111">
    <property type="entry name" value="CHEMOTAXIS_TRANSDUC_2"/>
    <property type="match status" value="1"/>
</dbReference>
<dbReference type="InterPro" id="IPR003660">
    <property type="entry name" value="HAMP_dom"/>
</dbReference>
<dbReference type="OrthoDB" id="8530258at2"/>
<dbReference type="SMART" id="SM00283">
    <property type="entry name" value="MA"/>
    <property type="match status" value="1"/>
</dbReference>
<dbReference type="CDD" id="cd17528">
    <property type="entry name" value="HAMP_III"/>
    <property type="match status" value="1"/>
</dbReference>